<dbReference type="PANTHER" id="PTHR30040">
    <property type="entry name" value="THIAMINE BIOSYNTHESIS LIPOPROTEIN APBE"/>
    <property type="match status" value="1"/>
</dbReference>
<dbReference type="RefSeq" id="WP_051239780.1">
    <property type="nucleotide sequence ID" value="NZ_AUFF01000003.1"/>
</dbReference>
<keyword evidence="13" id="KW-0449">Lipoprotein</keyword>
<dbReference type="eggNOG" id="COG1477">
    <property type="taxonomic scope" value="Bacteria"/>
</dbReference>
<keyword evidence="15" id="KW-1185">Reference proteome</keyword>
<dbReference type="SUPFAM" id="SSF143631">
    <property type="entry name" value="ApbE-like"/>
    <property type="match status" value="1"/>
</dbReference>
<organism evidence="14 15">
    <name type="scientific">Arenimonas composti TR7-09 = DSM 18010</name>
    <dbReference type="NCBI Taxonomy" id="1121013"/>
    <lineage>
        <taxon>Bacteria</taxon>
        <taxon>Pseudomonadati</taxon>
        <taxon>Pseudomonadota</taxon>
        <taxon>Gammaproteobacteria</taxon>
        <taxon>Lysobacterales</taxon>
        <taxon>Lysobacteraceae</taxon>
        <taxon>Arenimonas</taxon>
    </lineage>
</organism>
<keyword evidence="7 11" id="KW-0274">FAD</keyword>
<keyword evidence="13" id="KW-0732">Signal</keyword>
<evidence type="ECO:0000256" key="6">
    <source>
        <dbReference type="ARBA" id="ARBA00022723"/>
    </source>
</evidence>
<evidence type="ECO:0000256" key="8">
    <source>
        <dbReference type="ARBA" id="ARBA00022842"/>
    </source>
</evidence>
<dbReference type="EMBL" id="AWXU01000021">
    <property type="protein sequence ID" value="KFN50190.1"/>
    <property type="molecule type" value="Genomic_DNA"/>
</dbReference>
<keyword evidence="13" id="KW-1003">Cell membrane</keyword>
<dbReference type="PROSITE" id="PS51257">
    <property type="entry name" value="PROKAR_LIPOPROTEIN"/>
    <property type="match status" value="1"/>
</dbReference>
<evidence type="ECO:0000256" key="1">
    <source>
        <dbReference type="ARBA" id="ARBA00008282"/>
    </source>
</evidence>
<keyword evidence="13" id="KW-0997">Cell inner membrane</keyword>
<keyword evidence="6 11" id="KW-0479">Metal-binding</keyword>
<dbReference type="STRING" id="1121013.GCA_000426365_01694"/>
<comment type="subcellular location">
    <subcellularLocation>
        <location evidence="13">Cell inner membrane</location>
        <topology evidence="13">Lipid-anchor</topology>
        <orientation evidence="13">Periplasmic side</orientation>
    </subcellularLocation>
</comment>
<dbReference type="Proteomes" id="UP000029391">
    <property type="component" value="Unassembled WGS sequence"/>
</dbReference>
<gene>
    <name evidence="14" type="ORF">P873_07485</name>
</gene>
<dbReference type="PANTHER" id="PTHR30040:SF2">
    <property type="entry name" value="FAD:PROTEIN FMN TRANSFERASE"/>
    <property type="match status" value="1"/>
</dbReference>
<comment type="caution">
    <text evidence="14">The sequence shown here is derived from an EMBL/GenBank/DDBJ whole genome shotgun (WGS) entry which is preliminary data.</text>
</comment>
<dbReference type="GO" id="GO:0046872">
    <property type="term" value="F:metal ion binding"/>
    <property type="evidence" value="ECO:0007669"/>
    <property type="project" value="UniProtKB-UniRule"/>
</dbReference>
<dbReference type="AlphaFoldDB" id="A0A091C0M9"/>
<keyword evidence="8 11" id="KW-0460">Magnesium</keyword>
<dbReference type="InterPro" id="IPR024932">
    <property type="entry name" value="ApbE"/>
</dbReference>
<dbReference type="PIRSF" id="PIRSF006268">
    <property type="entry name" value="ApbE"/>
    <property type="match status" value="1"/>
</dbReference>
<comment type="cofactor">
    <cofactor evidence="12">
        <name>Mg(2+)</name>
        <dbReference type="ChEBI" id="CHEBI:18420"/>
    </cofactor>
    <cofactor evidence="12">
        <name>Mn(2+)</name>
        <dbReference type="ChEBI" id="CHEBI:29035"/>
    </cofactor>
    <text evidence="12">Magnesium. Can also use manganese.</text>
</comment>
<keyword evidence="4 11" id="KW-0285">Flavoprotein</keyword>
<evidence type="ECO:0000256" key="11">
    <source>
        <dbReference type="PIRNR" id="PIRNR006268"/>
    </source>
</evidence>
<comment type="catalytic activity">
    <reaction evidence="10 11 13">
        <text>L-threonyl-[protein] + FAD = FMN-L-threonyl-[protein] + AMP + H(+)</text>
        <dbReference type="Rhea" id="RHEA:36847"/>
        <dbReference type="Rhea" id="RHEA-COMP:11060"/>
        <dbReference type="Rhea" id="RHEA-COMP:11061"/>
        <dbReference type="ChEBI" id="CHEBI:15378"/>
        <dbReference type="ChEBI" id="CHEBI:30013"/>
        <dbReference type="ChEBI" id="CHEBI:57692"/>
        <dbReference type="ChEBI" id="CHEBI:74257"/>
        <dbReference type="ChEBI" id="CHEBI:456215"/>
        <dbReference type="EC" id="2.7.1.180"/>
    </reaction>
</comment>
<dbReference type="GO" id="GO:0005886">
    <property type="term" value="C:plasma membrane"/>
    <property type="evidence" value="ECO:0007669"/>
    <property type="project" value="UniProtKB-SubCell"/>
</dbReference>
<evidence type="ECO:0000313" key="14">
    <source>
        <dbReference type="EMBL" id="KFN50190.1"/>
    </source>
</evidence>
<evidence type="ECO:0000256" key="13">
    <source>
        <dbReference type="RuleBase" id="RU363002"/>
    </source>
</evidence>
<comment type="similarity">
    <text evidence="1 11 13">Belongs to the ApbE family.</text>
</comment>
<evidence type="ECO:0000256" key="2">
    <source>
        <dbReference type="ARBA" id="ARBA00011955"/>
    </source>
</evidence>
<evidence type="ECO:0000256" key="9">
    <source>
        <dbReference type="ARBA" id="ARBA00031306"/>
    </source>
</evidence>
<evidence type="ECO:0000256" key="5">
    <source>
        <dbReference type="ARBA" id="ARBA00022679"/>
    </source>
</evidence>
<dbReference type="Pfam" id="PF02424">
    <property type="entry name" value="ApbE"/>
    <property type="match status" value="1"/>
</dbReference>
<feature type="binding site" evidence="12">
    <location>
        <position position="291"/>
    </location>
    <ligand>
        <name>Mg(2+)</name>
        <dbReference type="ChEBI" id="CHEBI:18420"/>
    </ligand>
</feature>
<dbReference type="EC" id="2.7.1.180" evidence="2 11"/>
<dbReference type="InterPro" id="IPR003374">
    <property type="entry name" value="ApbE-like_sf"/>
</dbReference>
<feature type="binding site" evidence="12">
    <location>
        <position position="295"/>
    </location>
    <ligand>
        <name>Mg(2+)</name>
        <dbReference type="ChEBI" id="CHEBI:18420"/>
    </ligand>
</feature>
<sequence length="361" mass="37755">MRPAASTSRRLIAAAALLAALAGCRSGTPALAEEFEAFDGHIRVEIHGDPATARAAFDELAAALRHDSAEWHAWQPSPVTAINAALAAGETAQATPSVAALLQRAKPLVEASEGLFDPGVGGLIAAWGFHTTTFPVVSPPPTRRWIDRWLAQRPSLAQLQVEGFALRSDNPQLQLDFGAMAEGMAAERAVAILRRHGVAEARVAFGSGDGIVLGHGPGRPWTVALRDPFGGTLGEAMLEDGEAIFSTGNFSKFRPSASGTRWPHILDPRTGHPARGAAAVVVIDNDPVRADAAATALYVAGPSGFEATARAMRVGCALLLTDENEILVTAALVPRLRLQRDPVPLGPPIDLGPSCSAVASR</sequence>
<evidence type="ECO:0000256" key="7">
    <source>
        <dbReference type="ARBA" id="ARBA00022827"/>
    </source>
</evidence>
<dbReference type="OrthoDB" id="9778595at2"/>
<evidence type="ECO:0000256" key="12">
    <source>
        <dbReference type="PIRSR" id="PIRSR006268-2"/>
    </source>
</evidence>
<dbReference type="GO" id="GO:0016740">
    <property type="term" value="F:transferase activity"/>
    <property type="evidence" value="ECO:0007669"/>
    <property type="project" value="UniProtKB-UniRule"/>
</dbReference>
<evidence type="ECO:0000256" key="3">
    <source>
        <dbReference type="ARBA" id="ARBA00016337"/>
    </source>
</evidence>
<evidence type="ECO:0000313" key="15">
    <source>
        <dbReference type="Proteomes" id="UP000029391"/>
    </source>
</evidence>
<accession>A0A091C0M9</accession>
<keyword evidence="5 11" id="KW-0808">Transferase</keyword>
<dbReference type="Gene3D" id="3.10.520.10">
    <property type="entry name" value="ApbE-like domains"/>
    <property type="match status" value="1"/>
</dbReference>
<name>A0A091C0M9_9GAMM</name>
<keyword evidence="13" id="KW-0472">Membrane</keyword>
<feature type="signal peptide" evidence="13">
    <location>
        <begin position="1"/>
        <end position="32"/>
    </location>
</feature>
<evidence type="ECO:0000256" key="4">
    <source>
        <dbReference type="ARBA" id="ARBA00022630"/>
    </source>
</evidence>
<reference evidence="14 15" key="1">
    <citation type="submission" date="2013-09" db="EMBL/GenBank/DDBJ databases">
        <title>Genome sequencing of Arenimonas composti.</title>
        <authorList>
            <person name="Chen F."/>
            <person name="Wang G."/>
        </authorList>
    </citation>
    <scope>NUCLEOTIDE SEQUENCE [LARGE SCALE GENOMIC DNA]</scope>
    <source>
        <strain evidence="14 15">TR7-09</strain>
    </source>
</reference>
<comment type="function">
    <text evidence="13">Flavin transferase that catalyzes the transfer of the FMN moiety of FAD and its covalent binding to the hydroxyl group of a threonine residue in a target flavoprotein.</text>
</comment>
<feature type="binding site" evidence="12">
    <location>
        <position position="179"/>
    </location>
    <ligand>
        <name>Mg(2+)</name>
        <dbReference type="ChEBI" id="CHEBI:18420"/>
    </ligand>
</feature>
<protein>
    <recommendedName>
        <fullName evidence="3 11">FAD:protein FMN transferase</fullName>
        <ecNumber evidence="2 11">2.7.1.180</ecNumber>
    </recommendedName>
    <alternativeName>
        <fullName evidence="9 11">Flavin transferase</fullName>
    </alternativeName>
</protein>
<feature type="chain" id="PRO_5005961193" description="FAD:protein FMN transferase" evidence="13">
    <location>
        <begin position="33"/>
        <end position="361"/>
    </location>
</feature>
<proteinExistence type="inferred from homology"/>
<evidence type="ECO:0000256" key="10">
    <source>
        <dbReference type="ARBA" id="ARBA00048540"/>
    </source>
</evidence>